<accession>A0A0N4YHI9</accession>
<gene>
    <name evidence="2" type="ORF">NBR_LOCUS16329</name>
</gene>
<keyword evidence="1" id="KW-0732">Signal</keyword>
<keyword evidence="3" id="KW-1185">Reference proteome</keyword>
<name>A0A0N4YHI9_NIPBR</name>
<organism evidence="4">
    <name type="scientific">Nippostrongylus brasiliensis</name>
    <name type="common">Rat hookworm</name>
    <dbReference type="NCBI Taxonomy" id="27835"/>
    <lineage>
        <taxon>Eukaryota</taxon>
        <taxon>Metazoa</taxon>
        <taxon>Ecdysozoa</taxon>
        <taxon>Nematoda</taxon>
        <taxon>Chromadorea</taxon>
        <taxon>Rhabditida</taxon>
        <taxon>Rhabditina</taxon>
        <taxon>Rhabditomorpha</taxon>
        <taxon>Strongyloidea</taxon>
        <taxon>Heligmosomidae</taxon>
        <taxon>Nippostrongylus</taxon>
    </lineage>
</organism>
<feature type="signal peptide" evidence="1">
    <location>
        <begin position="1"/>
        <end position="22"/>
    </location>
</feature>
<protein>
    <submittedName>
        <fullName evidence="4">Secreted protein</fullName>
    </submittedName>
</protein>
<evidence type="ECO:0000313" key="2">
    <source>
        <dbReference type="EMBL" id="VDL79924.1"/>
    </source>
</evidence>
<reference evidence="4" key="1">
    <citation type="submission" date="2017-02" db="UniProtKB">
        <authorList>
            <consortium name="WormBaseParasite"/>
        </authorList>
    </citation>
    <scope>IDENTIFICATION</scope>
</reference>
<dbReference type="AlphaFoldDB" id="A0A0N4YHI9"/>
<dbReference type="WBParaSite" id="NBR_0001632801-mRNA-1">
    <property type="protein sequence ID" value="NBR_0001632801-mRNA-1"/>
    <property type="gene ID" value="NBR_0001632801"/>
</dbReference>
<sequence length="71" mass="8532">MEMRLLLVVLVVLLQLLPGCWWWYVSVGNIKAIDEEAAFSSSLIYVWLNRRRLNAPRRFLRRHDEEENSQM</sequence>
<evidence type="ECO:0000313" key="4">
    <source>
        <dbReference type="WBParaSite" id="NBR_0001632801-mRNA-1"/>
    </source>
</evidence>
<proteinExistence type="predicted"/>
<evidence type="ECO:0000313" key="3">
    <source>
        <dbReference type="Proteomes" id="UP000271162"/>
    </source>
</evidence>
<evidence type="ECO:0000256" key="1">
    <source>
        <dbReference type="SAM" id="SignalP"/>
    </source>
</evidence>
<feature type="chain" id="PRO_5043125651" evidence="1">
    <location>
        <begin position="23"/>
        <end position="71"/>
    </location>
</feature>
<dbReference type="Proteomes" id="UP000271162">
    <property type="component" value="Unassembled WGS sequence"/>
</dbReference>
<dbReference type="EMBL" id="UYSL01022148">
    <property type="protein sequence ID" value="VDL79924.1"/>
    <property type="molecule type" value="Genomic_DNA"/>
</dbReference>
<reference evidence="2 3" key="2">
    <citation type="submission" date="2018-11" db="EMBL/GenBank/DDBJ databases">
        <authorList>
            <consortium name="Pathogen Informatics"/>
        </authorList>
    </citation>
    <scope>NUCLEOTIDE SEQUENCE [LARGE SCALE GENOMIC DNA]</scope>
</reference>